<name>A0ABT9FCC1_9GAMM</name>
<dbReference type="Proteomes" id="UP001177212">
    <property type="component" value="Unassembled WGS sequence"/>
</dbReference>
<organism evidence="1 2">
    <name type="scientific">Pseudoalteromonas marina</name>
    <dbReference type="NCBI Taxonomy" id="267375"/>
    <lineage>
        <taxon>Bacteria</taxon>
        <taxon>Pseudomonadati</taxon>
        <taxon>Pseudomonadota</taxon>
        <taxon>Gammaproteobacteria</taxon>
        <taxon>Alteromonadales</taxon>
        <taxon>Pseudoalteromonadaceae</taxon>
        <taxon>Pseudoalteromonas</taxon>
    </lineage>
</organism>
<sequence length="140" mass="15650">MKVTGLFVPDFEMVVSPEMAKVVKPYGGLLQVDLKYSTHDIEQECSGNVFVVSQDSEGFFEALVDDVKYSCGNYLSGDCPDMLVEYVDETTVTVSGIFALRSHYPLSHIQQCARNIISLGRSLERYVDVGGYNQRTYDVL</sequence>
<proteinExistence type="predicted"/>
<accession>A0ABT9FCC1</accession>
<evidence type="ECO:0000313" key="2">
    <source>
        <dbReference type="Proteomes" id="UP001177212"/>
    </source>
</evidence>
<dbReference type="RefSeq" id="WP_305471707.1">
    <property type="nucleotide sequence ID" value="NZ_JAUYVT010000004.1"/>
</dbReference>
<keyword evidence="2" id="KW-1185">Reference proteome</keyword>
<gene>
    <name evidence="1" type="ORF">Q8W34_07270</name>
</gene>
<reference evidence="1" key="1">
    <citation type="submission" date="2023-07" db="EMBL/GenBank/DDBJ databases">
        <title>Genome content predicts the carbon catabolic preferences of heterotrophic bacteria.</title>
        <authorList>
            <person name="Gralka M."/>
        </authorList>
    </citation>
    <scope>NUCLEOTIDE SEQUENCE</scope>
    <source>
        <strain evidence="1">4G09</strain>
    </source>
</reference>
<protein>
    <submittedName>
        <fullName evidence="1">Uncharacterized protein</fullName>
    </submittedName>
</protein>
<dbReference type="EMBL" id="JAUYVT010000004">
    <property type="protein sequence ID" value="MDP2564430.1"/>
    <property type="molecule type" value="Genomic_DNA"/>
</dbReference>
<comment type="caution">
    <text evidence="1">The sequence shown here is derived from an EMBL/GenBank/DDBJ whole genome shotgun (WGS) entry which is preliminary data.</text>
</comment>
<evidence type="ECO:0000313" key="1">
    <source>
        <dbReference type="EMBL" id="MDP2564430.1"/>
    </source>
</evidence>